<dbReference type="Gene3D" id="2.40.128.260">
    <property type="entry name" value="Type IV secretion system, VirB10/TraB/TrbI"/>
    <property type="match status" value="1"/>
</dbReference>
<keyword evidence="3" id="KW-0812">Transmembrane</keyword>
<evidence type="ECO:0000256" key="2">
    <source>
        <dbReference type="ARBA" id="ARBA00010265"/>
    </source>
</evidence>
<evidence type="ECO:0000256" key="3">
    <source>
        <dbReference type="ARBA" id="ARBA00022692"/>
    </source>
</evidence>
<feature type="compositionally biased region" description="Pro residues" evidence="6">
    <location>
        <begin position="62"/>
        <end position="82"/>
    </location>
</feature>
<feature type="region of interest" description="Disordered" evidence="6">
    <location>
        <begin position="43"/>
        <end position="83"/>
    </location>
</feature>
<accession>A0ABV7VBX4</accession>
<dbReference type="RefSeq" id="WP_379722550.1">
    <property type="nucleotide sequence ID" value="NZ_JBHRYJ010000001.1"/>
</dbReference>
<comment type="caution">
    <text evidence="7">The sequence shown here is derived from an EMBL/GenBank/DDBJ whole genome shotgun (WGS) entry which is preliminary data.</text>
</comment>
<dbReference type="InterPro" id="IPR005498">
    <property type="entry name" value="T4SS_VirB10/TraB/TrbI"/>
</dbReference>
<comment type="similarity">
    <text evidence="2">Belongs to the TrbI/VirB10 family.</text>
</comment>
<name>A0ABV7VBX4_9PROT</name>
<evidence type="ECO:0000256" key="5">
    <source>
        <dbReference type="ARBA" id="ARBA00023136"/>
    </source>
</evidence>
<keyword evidence="5" id="KW-0472">Membrane</keyword>
<protein>
    <submittedName>
        <fullName evidence="7">TrbI/VirB10 family protein</fullName>
    </submittedName>
</protein>
<dbReference type="InterPro" id="IPR042217">
    <property type="entry name" value="T4SS_VirB10/TrbI"/>
</dbReference>
<reference evidence="8" key="1">
    <citation type="journal article" date="2019" name="Int. J. Syst. Evol. Microbiol.">
        <title>The Global Catalogue of Microorganisms (GCM) 10K type strain sequencing project: providing services to taxonomists for standard genome sequencing and annotation.</title>
        <authorList>
            <consortium name="The Broad Institute Genomics Platform"/>
            <consortium name="The Broad Institute Genome Sequencing Center for Infectious Disease"/>
            <person name="Wu L."/>
            <person name="Ma J."/>
        </authorList>
    </citation>
    <scope>NUCLEOTIDE SEQUENCE [LARGE SCALE GENOMIC DNA]</scope>
    <source>
        <strain evidence="8">KCTC 42182</strain>
    </source>
</reference>
<gene>
    <name evidence="7" type="ORF">ACFOOQ_05220</name>
</gene>
<comment type="subcellular location">
    <subcellularLocation>
        <location evidence="1">Membrane</location>
        <topology evidence="1">Single-pass membrane protein</topology>
    </subcellularLocation>
</comment>
<evidence type="ECO:0000313" key="7">
    <source>
        <dbReference type="EMBL" id="MFC3674936.1"/>
    </source>
</evidence>
<keyword evidence="4" id="KW-1133">Transmembrane helix</keyword>
<sequence>MSAICDVLLALNLTFGGLCTDRGPAVTPVLPADDRDVWAFKAQRPEPPPAMPPIIIEKSVAPTPPPPPPPVPPPPPEPPKPNPYRLALQVALAQRGQARGLWTAPEWTTGQVPDDQGGGKQVASLVPPGSVPLGLPSLSIQERYLAEGRTSGLPVDDSRIFNADRYISGIVEVGVNSQISSQQGGSVIIQVSRDAFGYHNRNVLVPKGSRLICDYSSPRKQGETRLAFNCTRILMAGYRAEILQLTTPVADAQGRGGITGDVDNRFWERYGTAFVLAGISAAVRLGSAAGTQTSTTTTSTTTTGSTTAAIADKGAQELSQKFGEISANDLERTINLVPIITLRQGMRVQIRPTQDWYIRRIEDGPATAVADSSKPDKPKGGK</sequence>
<dbReference type="EMBL" id="JBHRYJ010000001">
    <property type="protein sequence ID" value="MFC3674936.1"/>
    <property type="molecule type" value="Genomic_DNA"/>
</dbReference>
<evidence type="ECO:0000256" key="4">
    <source>
        <dbReference type="ARBA" id="ARBA00022989"/>
    </source>
</evidence>
<evidence type="ECO:0000256" key="6">
    <source>
        <dbReference type="SAM" id="MobiDB-lite"/>
    </source>
</evidence>
<dbReference type="Pfam" id="PF03743">
    <property type="entry name" value="TrbI"/>
    <property type="match status" value="1"/>
</dbReference>
<dbReference type="Proteomes" id="UP001595711">
    <property type="component" value="Unassembled WGS sequence"/>
</dbReference>
<evidence type="ECO:0000256" key="1">
    <source>
        <dbReference type="ARBA" id="ARBA00004167"/>
    </source>
</evidence>
<organism evidence="7 8">
    <name type="scientific">Ferrovibrio xuzhouensis</name>
    <dbReference type="NCBI Taxonomy" id="1576914"/>
    <lineage>
        <taxon>Bacteria</taxon>
        <taxon>Pseudomonadati</taxon>
        <taxon>Pseudomonadota</taxon>
        <taxon>Alphaproteobacteria</taxon>
        <taxon>Rhodospirillales</taxon>
        <taxon>Rhodospirillaceae</taxon>
        <taxon>Ferrovibrio</taxon>
    </lineage>
</organism>
<keyword evidence="8" id="KW-1185">Reference proteome</keyword>
<evidence type="ECO:0000313" key="8">
    <source>
        <dbReference type="Proteomes" id="UP001595711"/>
    </source>
</evidence>
<dbReference type="CDD" id="cd16429">
    <property type="entry name" value="VirB10"/>
    <property type="match status" value="1"/>
</dbReference>
<proteinExistence type="inferred from homology"/>